<evidence type="ECO:0000256" key="11">
    <source>
        <dbReference type="RuleBase" id="RU003691"/>
    </source>
</evidence>
<dbReference type="Gene3D" id="3.30.390.30">
    <property type="match status" value="1"/>
</dbReference>
<evidence type="ECO:0000259" key="12">
    <source>
        <dbReference type="Pfam" id="PF02852"/>
    </source>
</evidence>
<evidence type="ECO:0000256" key="10">
    <source>
        <dbReference type="PIRSR" id="PIRSR000350-4"/>
    </source>
</evidence>
<dbReference type="Pfam" id="PF02852">
    <property type="entry name" value="Pyr_redox_dim"/>
    <property type="match status" value="1"/>
</dbReference>
<name>H5X0F0_9PSEU</name>
<evidence type="ECO:0000256" key="1">
    <source>
        <dbReference type="ARBA" id="ARBA00007532"/>
    </source>
</evidence>
<keyword evidence="3 9" id="KW-0274">FAD</keyword>
<evidence type="ECO:0000313" key="15">
    <source>
        <dbReference type="Proteomes" id="UP000004926"/>
    </source>
</evidence>
<reference evidence="14 15" key="1">
    <citation type="journal article" date="2012" name="Stand. Genomic Sci.">
        <title>Genome sequence of the ocean sediment bacterium Saccharomonospora marina type strain (XMU15(T)).</title>
        <authorList>
            <person name="Klenk H.P."/>
            <person name="Lu M."/>
            <person name="Lucas S."/>
            <person name="Lapidus A."/>
            <person name="Copeland A."/>
            <person name="Pitluck S."/>
            <person name="Goodwin L.A."/>
            <person name="Han C."/>
            <person name="Tapia R."/>
            <person name="Brambilla E.M."/>
            <person name="Potter G."/>
            <person name="Land M."/>
            <person name="Ivanova N."/>
            <person name="Rohde M."/>
            <person name="Goker M."/>
            <person name="Detter J.C."/>
            <person name="Li W.J."/>
            <person name="Kyrpides N.C."/>
            <person name="Woyke T."/>
        </authorList>
    </citation>
    <scope>NUCLEOTIDE SEQUENCE [LARGE SCALE GENOMIC DNA]</scope>
    <source>
        <strain evidence="14 15">XMU15</strain>
    </source>
</reference>
<dbReference type="Proteomes" id="UP000004926">
    <property type="component" value="Chromosome"/>
</dbReference>
<dbReference type="OrthoDB" id="4678789at2"/>
<dbReference type="AlphaFoldDB" id="H5X0F0"/>
<evidence type="ECO:0000256" key="5">
    <source>
        <dbReference type="ARBA" id="ARBA00023002"/>
    </source>
</evidence>
<dbReference type="PRINTS" id="PR00411">
    <property type="entry name" value="PNDRDTASEI"/>
</dbReference>
<feature type="domain" description="FAD/NAD(P)-binding" evidence="13">
    <location>
        <begin position="4"/>
        <end position="325"/>
    </location>
</feature>
<evidence type="ECO:0000256" key="3">
    <source>
        <dbReference type="ARBA" id="ARBA00022827"/>
    </source>
</evidence>
<protein>
    <submittedName>
        <fullName evidence="14">Mycothione reductase</fullName>
    </submittedName>
</protein>
<comment type="cofactor">
    <cofactor evidence="9">
        <name>FAD</name>
        <dbReference type="ChEBI" id="CHEBI:57692"/>
    </cofactor>
    <text evidence="9">Binds 1 FAD per subunit.</text>
</comment>
<dbReference type="RefSeq" id="WP_009153061.1">
    <property type="nucleotide sequence ID" value="NZ_CM001439.1"/>
</dbReference>
<feature type="binding site" evidence="9">
    <location>
        <position position="310"/>
    </location>
    <ligand>
        <name>FAD</name>
        <dbReference type="ChEBI" id="CHEBI:57692"/>
    </ligand>
</feature>
<keyword evidence="2 11" id="KW-0285">Flavoprotein</keyword>
<feature type="binding site" evidence="9">
    <location>
        <begin position="180"/>
        <end position="187"/>
    </location>
    <ligand>
        <name>NAD(+)</name>
        <dbReference type="ChEBI" id="CHEBI:57540"/>
    </ligand>
</feature>
<dbReference type="NCBIfam" id="TIGR03452">
    <property type="entry name" value="mycothione_red"/>
    <property type="match status" value="1"/>
</dbReference>
<sequence length="462" mass="49779">MPHYDLVIVGTGSGNSILDQRFADRKVAIVEKGVFGGTCLNVGCIPTKMFVYPADLAAAPAEAKRLGADLELRGVRWREIRDRVFGRIDPIADGGLRYRLDHPDNDGVTVYQGEGRFTGHKELAVTLPHGEETLTADEFVLAAGGRATVPDVPGLAEVGYHTSDTVMRIDELPPRAIILGSGFISAEFAHVLGSFGVDVTIVARSGALLRTEDDDVSLRFTELASRRFDVRLNRASVRARRTSAGVALDLRGPGGDETVEAELLLVATGRRPNSDLLDVAATGVATSPSGHVVVDEYQRTSVEGIYALGDLSSWYELKHVANHEARVVQHNLLHPEDPIAADHRFVPHAVFTSPQIASVGLTERDAAARGIRYVSAVQDYADIAYGWAMEDTSGFAKLIAEEGTGKLLGAHIIGPQAPTLLQPLIQAMSFGLDARSMAKGQYWIHPAMPELVENALLKLVGE</sequence>
<dbReference type="InterPro" id="IPR012999">
    <property type="entry name" value="Pyr_OxRdtase_I_AS"/>
</dbReference>
<keyword evidence="7 11" id="KW-0676">Redox-active center</keyword>
<dbReference type="eggNOG" id="COG1249">
    <property type="taxonomic scope" value="Bacteria"/>
</dbReference>
<dbReference type="SUPFAM" id="SSF55424">
    <property type="entry name" value="FAD/NAD-linked reductases, dimerisation (C-terminal) domain"/>
    <property type="match status" value="1"/>
</dbReference>
<dbReference type="GO" id="GO:0000166">
    <property type="term" value="F:nucleotide binding"/>
    <property type="evidence" value="ECO:0007669"/>
    <property type="project" value="UniProtKB-KW"/>
</dbReference>
<dbReference type="Pfam" id="PF07992">
    <property type="entry name" value="Pyr_redox_2"/>
    <property type="match status" value="1"/>
</dbReference>
<feature type="binding site" evidence="9">
    <location>
        <position position="48"/>
    </location>
    <ligand>
        <name>FAD</name>
        <dbReference type="ChEBI" id="CHEBI:57692"/>
    </ligand>
</feature>
<dbReference type="STRING" id="882083.SacmaDRAFT_1397"/>
<comment type="similarity">
    <text evidence="1 11">Belongs to the class-I pyridine nucleotide-disulfide oxidoreductase family.</text>
</comment>
<feature type="active site" description="Proton acceptor" evidence="8">
    <location>
        <position position="445"/>
    </location>
</feature>
<dbReference type="Gene3D" id="3.50.50.60">
    <property type="entry name" value="FAD/NAD(P)-binding domain"/>
    <property type="match status" value="2"/>
</dbReference>
<gene>
    <name evidence="14" type="ORF">SacmaDRAFT_1397</name>
</gene>
<dbReference type="InterPro" id="IPR023753">
    <property type="entry name" value="FAD/NAD-binding_dom"/>
</dbReference>
<evidence type="ECO:0000256" key="8">
    <source>
        <dbReference type="PIRSR" id="PIRSR000350-2"/>
    </source>
</evidence>
<keyword evidence="9" id="KW-0520">NAD</keyword>
<evidence type="ECO:0000313" key="14">
    <source>
        <dbReference type="EMBL" id="EHR49675.1"/>
    </source>
</evidence>
<dbReference type="PIRSF" id="PIRSF000350">
    <property type="entry name" value="Mercury_reductase_MerA"/>
    <property type="match status" value="1"/>
</dbReference>
<keyword evidence="15" id="KW-1185">Reference proteome</keyword>
<dbReference type="InterPro" id="IPR017817">
    <property type="entry name" value="Mycothione_reductase"/>
</dbReference>
<dbReference type="PROSITE" id="PS00076">
    <property type="entry name" value="PYRIDINE_REDOX_1"/>
    <property type="match status" value="1"/>
</dbReference>
<organism evidence="14 15">
    <name type="scientific">Saccharomonospora marina XMU15</name>
    <dbReference type="NCBI Taxonomy" id="882083"/>
    <lineage>
        <taxon>Bacteria</taxon>
        <taxon>Bacillati</taxon>
        <taxon>Actinomycetota</taxon>
        <taxon>Actinomycetes</taxon>
        <taxon>Pseudonocardiales</taxon>
        <taxon>Pseudonocardiaceae</taxon>
        <taxon>Saccharomonospora</taxon>
    </lineage>
</organism>
<dbReference type="PRINTS" id="PR00368">
    <property type="entry name" value="FADPNR"/>
</dbReference>
<dbReference type="HOGENOM" id="CLU_016755_1_2_11"/>
<accession>H5X0F0</accession>
<dbReference type="PANTHER" id="PTHR43014">
    <property type="entry name" value="MERCURIC REDUCTASE"/>
    <property type="match status" value="1"/>
</dbReference>
<dbReference type="EMBL" id="CM001439">
    <property type="protein sequence ID" value="EHR49675.1"/>
    <property type="molecule type" value="Genomic_DNA"/>
</dbReference>
<evidence type="ECO:0000256" key="6">
    <source>
        <dbReference type="ARBA" id="ARBA00023157"/>
    </source>
</evidence>
<feature type="binding site" evidence="9">
    <location>
        <position position="115"/>
    </location>
    <ligand>
        <name>FAD</name>
        <dbReference type="ChEBI" id="CHEBI:57692"/>
    </ligand>
</feature>
<dbReference type="GO" id="GO:0016668">
    <property type="term" value="F:oxidoreductase activity, acting on a sulfur group of donors, NAD(P) as acceptor"/>
    <property type="evidence" value="ECO:0007669"/>
    <property type="project" value="InterPro"/>
</dbReference>
<evidence type="ECO:0000256" key="7">
    <source>
        <dbReference type="ARBA" id="ARBA00023284"/>
    </source>
</evidence>
<keyword evidence="4" id="KW-0521">NADP</keyword>
<dbReference type="SUPFAM" id="SSF51905">
    <property type="entry name" value="FAD/NAD(P)-binding domain"/>
    <property type="match status" value="1"/>
</dbReference>
<feature type="domain" description="Pyridine nucleotide-disulphide oxidoreductase dimerisation" evidence="12">
    <location>
        <begin position="346"/>
        <end position="455"/>
    </location>
</feature>
<evidence type="ECO:0000256" key="4">
    <source>
        <dbReference type="ARBA" id="ARBA00022857"/>
    </source>
</evidence>
<keyword evidence="9" id="KW-0547">Nucleotide-binding</keyword>
<dbReference type="InterPro" id="IPR001100">
    <property type="entry name" value="Pyr_nuc-diS_OxRdtase"/>
</dbReference>
<evidence type="ECO:0000259" key="13">
    <source>
        <dbReference type="Pfam" id="PF07992"/>
    </source>
</evidence>
<dbReference type="InterPro" id="IPR036188">
    <property type="entry name" value="FAD/NAD-bd_sf"/>
</dbReference>
<dbReference type="InterPro" id="IPR004099">
    <property type="entry name" value="Pyr_nucl-diS_OxRdtase_dimer"/>
</dbReference>
<dbReference type="InterPro" id="IPR016156">
    <property type="entry name" value="FAD/NAD-linked_Rdtase_dimer_sf"/>
</dbReference>
<dbReference type="NCBIfam" id="NF005884">
    <property type="entry name" value="PRK07846.1"/>
    <property type="match status" value="1"/>
</dbReference>
<dbReference type="PANTHER" id="PTHR43014:SF5">
    <property type="entry name" value="GLUTATHIONE REDUCTASE (NADPH)"/>
    <property type="match status" value="1"/>
</dbReference>
<evidence type="ECO:0000256" key="2">
    <source>
        <dbReference type="ARBA" id="ARBA00022630"/>
    </source>
</evidence>
<keyword evidence="6" id="KW-1015">Disulfide bond</keyword>
<proteinExistence type="inferred from homology"/>
<keyword evidence="5 11" id="KW-0560">Oxidoreductase</keyword>
<feature type="disulfide bond" description="Redox-active" evidence="10">
    <location>
        <begin position="39"/>
        <end position="44"/>
    </location>
</feature>
<evidence type="ECO:0000256" key="9">
    <source>
        <dbReference type="PIRSR" id="PIRSR000350-3"/>
    </source>
</evidence>
<feature type="binding site" evidence="9">
    <location>
        <position position="269"/>
    </location>
    <ligand>
        <name>NAD(+)</name>
        <dbReference type="ChEBI" id="CHEBI:57540"/>
    </ligand>
</feature>